<organism evidence="1 2">
    <name type="scientific">Edaphochlamys debaryana</name>
    <dbReference type="NCBI Taxonomy" id="47281"/>
    <lineage>
        <taxon>Eukaryota</taxon>
        <taxon>Viridiplantae</taxon>
        <taxon>Chlorophyta</taxon>
        <taxon>core chlorophytes</taxon>
        <taxon>Chlorophyceae</taxon>
        <taxon>CS clade</taxon>
        <taxon>Chlamydomonadales</taxon>
        <taxon>Chlamydomonadales incertae sedis</taxon>
        <taxon>Edaphochlamys</taxon>
    </lineage>
</organism>
<dbReference type="PANTHER" id="PTHR33178:SF10">
    <property type="entry name" value="STRESS-RESPONSE A_B BARREL DOMAIN-CONTAINING PROTEIN"/>
    <property type="match status" value="1"/>
</dbReference>
<dbReference type="InterPro" id="IPR044662">
    <property type="entry name" value="HS1/DABB1-like"/>
</dbReference>
<dbReference type="EMBL" id="JAEHOE010000046">
    <property type="protein sequence ID" value="KAG2492290.1"/>
    <property type="molecule type" value="Genomic_DNA"/>
</dbReference>
<comment type="caution">
    <text evidence="1">The sequence shown here is derived from an EMBL/GenBank/DDBJ whole genome shotgun (WGS) entry which is preliminary data.</text>
</comment>
<dbReference type="Proteomes" id="UP000612055">
    <property type="component" value="Unassembled WGS sequence"/>
</dbReference>
<dbReference type="PANTHER" id="PTHR33178">
    <property type="match status" value="1"/>
</dbReference>
<protein>
    <submittedName>
        <fullName evidence="1">Uncharacterized protein</fullName>
    </submittedName>
</protein>
<evidence type="ECO:0000313" key="2">
    <source>
        <dbReference type="Proteomes" id="UP000612055"/>
    </source>
</evidence>
<gene>
    <name evidence="1" type="ORF">HYH03_009530</name>
</gene>
<dbReference type="OrthoDB" id="2016695at2759"/>
<evidence type="ECO:0000313" key="1">
    <source>
        <dbReference type="EMBL" id="KAG2492290.1"/>
    </source>
</evidence>
<reference evidence="1" key="1">
    <citation type="journal article" date="2020" name="bioRxiv">
        <title>Comparative genomics of Chlamydomonas.</title>
        <authorList>
            <person name="Craig R.J."/>
            <person name="Hasan A.R."/>
            <person name="Ness R.W."/>
            <person name="Keightley P.D."/>
        </authorList>
    </citation>
    <scope>NUCLEOTIDE SEQUENCE</scope>
    <source>
        <strain evidence="1">CCAP 11/70</strain>
    </source>
</reference>
<accession>A0A835Y4D5</accession>
<dbReference type="AlphaFoldDB" id="A0A835Y4D5"/>
<proteinExistence type="predicted"/>
<sequence length="298" mass="30917">MLCSSRCWSSCAAQSRFKGVHSGAARVRGASAASRQARAASAARADGVPVFETLVMVNGSTDVTQTPEEQQEMLDVLWSLQYRTPGAICASAGPVVRSASRDGATAPRAAVYYRFSQQAQAEKFVAGPVFADAKARLIKSSTVSLSLWKVLVPNDIEALFRRGPAWETGVEALLVLQPTAAPAVAAGAKGIAAPAPAPALPMDVVVETVGRLQQTALAAGCVQVSCGADVMSLDTKLVWTGRFPSEDGAQRFLRSPVVAELARGLGGLGVEGGEAGPLTLASLALIEVGSVDQSKQRI</sequence>
<keyword evidence="2" id="KW-1185">Reference proteome</keyword>
<name>A0A835Y4D5_9CHLO</name>